<feature type="compositionally biased region" description="Acidic residues" evidence="1">
    <location>
        <begin position="603"/>
        <end position="629"/>
    </location>
</feature>
<evidence type="ECO:0000256" key="1">
    <source>
        <dbReference type="SAM" id="MobiDB-lite"/>
    </source>
</evidence>
<feature type="compositionally biased region" description="Acidic residues" evidence="1">
    <location>
        <begin position="26"/>
        <end position="48"/>
    </location>
</feature>
<feature type="region of interest" description="Disordered" evidence="1">
    <location>
        <begin position="1"/>
        <end position="78"/>
    </location>
</feature>
<feature type="compositionally biased region" description="Acidic residues" evidence="1">
    <location>
        <begin position="61"/>
        <end position="78"/>
    </location>
</feature>
<dbReference type="STRING" id="78410.A0A0P7BMG1"/>
<feature type="compositionally biased region" description="Acidic residues" evidence="1">
    <location>
        <begin position="564"/>
        <end position="578"/>
    </location>
</feature>
<proteinExistence type="predicted"/>
<keyword evidence="4" id="KW-1185">Reference proteome</keyword>
<feature type="compositionally biased region" description="Acidic residues" evidence="1">
    <location>
        <begin position="641"/>
        <end position="658"/>
    </location>
</feature>
<organism evidence="3 4">
    <name type="scientific">Neonectria ditissima</name>
    <dbReference type="NCBI Taxonomy" id="78410"/>
    <lineage>
        <taxon>Eukaryota</taxon>
        <taxon>Fungi</taxon>
        <taxon>Dikarya</taxon>
        <taxon>Ascomycota</taxon>
        <taxon>Pezizomycotina</taxon>
        <taxon>Sordariomycetes</taxon>
        <taxon>Hypocreomycetidae</taxon>
        <taxon>Hypocreales</taxon>
        <taxon>Nectriaceae</taxon>
        <taxon>Neonectria</taxon>
    </lineage>
</organism>
<feature type="region of interest" description="Disordered" evidence="1">
    <location>
        <begin position="362"/>
        <end position="658"/>
    </location>
</feature>
<dbReference type="Pfam" id="PF20150">
    <property type="entry name" value="2EXR"/>
    <property type="match status" value="1"/>
</dbReference>
<evidence type="ECO:0000313" key="4">
    <source>
        <dbReference type="Proteomes" id="UP000050424"/>
    </source>
</evidence>
<name>A0A0P7BMG1_9HYPO</name>
<dbReference type="Proteomes" id="UP000050424">
    <property type="component" value="Unassembled WGS sequence"/>
</dbReference>
<dbReference type="InterPro" id="IPR045518">
    <property type="entry name" value="2EXR"/>
</dbReference>
<evidence type="ECO:0000259" key="2">
    <source>
        <dbReference type="Pfam" id="PF20150"/>
    </source>
</evidence>
<dbReference type="EMBL" id="LKCW01000013">
    <property type="protein sequence ID" value="KPM44945.1"/>
    <property type="molecule type" value="Genomic_DNA"/>
</dbReference>
<evidence type="ECO:0000313" key="3">
    <source>
        <dbReference type="EMBL" id="KPM44945.1"/>
    </source>
</evidence>
<feature type="domain" description="2EXR" evidence="2">
    <location>
        <begin position="93"/>
        <end position="201"/>
    </location>
</feature>
<sequence>MSTPYSEDERYKASDGSRCGSIAPEEVVEIEDGSEDDESEDQSSDSETSDAGGLLDVMAAEGEETDESEDASFEGGDDIDDIDDGDDPFHRSFSKFLQLPFELRQRVWELFCPELRLRSCIFEFHMTPGTARYHDPSLPATASVWTVTDWLNLGDQTRSIRRLLSVHRESRATAIKRFPDSLSIEGGSGDAIVRFDRDNDVAMMFGLEKAEADDVFRLPGFAEYVKHAGIANWHDFVFDANALAHLARDLRSLEAIFLCPSSDRLRRESIGWCASDLVNRQHLQRIEEPSGYGGDLESMYLWPDIRNHRDFARFQIPDFLAPIHQPLAEVLRAKGVKTWPAVIFEFEKGMLRYQSLLEPGLEGYKTDSSGDSDARSESESGSDLDQYESDGIDDEEIVEVSDASDDEISIDGEPRERVEIGGDISEPRFSSPEAESDNGGAHFSSQEPESVNGGAHFSSPEPAPQPELSSRGRKRRVVEDSDDDSDGPAPPTTKRARTTHVISSDSENDDENGHTEPRAPIKRAARIVLSDSGSDSDSDAPGQQTEAPKDAKKSGTDESRTLDESIDEDESDESDTSEDEKPAAPLTLAERLRLHREVHPVESSDDGAGQDESDGEDVSDDEDDESDEEGQSRNPFLLNMAEDEDEEDEDEDEDGENY</sequence>
<reference evidence="3 4" key="1">
    <citation type="submission" date="2015-09" db="EMBL/GenBank/DDBJ databases">
        <title>Draft genome of a European isolate of the apple canker pathogen Neonectria ditissima.</title>
        <authorList>
            <person name="Gomez-Cortecero A."/>
            <person name="Harrison R.J."/>
            <person name="Armitage A.D."/>
        </authorList>
    </citation>
    <scope>NUCLEOTIDE SEQUENCE [LARGE SCALE GENOMIC DNA]</scope>
    <source>
        <strain evidence="3 4">R09/05</strain>
    </source>
</reference>
<protein>
    <recommendedName>
        <fullName evidence="2">2EXR domain-containing protein</fullName>
    </recommendedName>
</protein>
<accession>A0A0P7BMG1</accession>
<feature type="compositionally biased region" description="Basic and acidic residues" evidence="1">
    <location>
        <begin position="547"/>
        <end position="563"/>
    </location>
</feature>
<dbReference type="AlphaFoldDB" id="A0A0P7BMG1"/>
<feature type="compositionally biased region" description="Basic and acidic residues" evidence="1">
    <location>
        <begin position="590"/>
        <end position="602"/>
    </location>
</feature>
<dbReference type="OrthoDB" id="3501032at2759"/>
<gene>
    <name evidence="3" type="ORF">AK830_g1669</name>
</gene>
<comment type="caution">
    <text evidence="3">The sequence shown here is derived from an EMBL/GenBank/DDBJ whole genome shotgun (WGS) entry which is preliminary data.</text>
</comment>
<feature type="compositionally biased region" description="Acidic residues" evidence="1">
    <location>
        <begin position="380"/>
        <end position="410"/>
    </location>
</feature>